<dbReference type="RefSeq" id="WP_311501577.1">
    <property type="nucleotide sequence ID" value="NZ_JAVRHK010000001.1"/>
</dbReference>
<comment type="caution">
    <text evidence="4">The sequence shown here is derived from an EMBL/GenBank/DDBJ whole genome shotgun (WGS) entry which is preliminary data.</text>
</comment>
<evidence type="ECO:0000256" key="1">
    <source>
        <dbReference type="ARBA" id="ARBA00022729"/>
    </source>
</evidence>
<reference evidence="4 5" key="1">
    <citation type="submission" date="2023-09" db="EMBL/GenBank/DDBJ databases">
        <authorList>
            <person name="Rey-Velasco X."/>
        </authorList>
    </citation>
    <scope>NUCLEOTIDE SEQUENCE [LARGE SCALE GENOMIC DNA]</scope>
    <source>
        <strain evidence="4 5">F117</strain>
    </source>
</reference>
<protein>
    <submittedName>
        <fullName evidence="4">T9SS type A sorting domain-containing protein</fullName>
    </submittedName>
</protein>
<evidence type="ECO:0000313" key="5">
    <source>
        <dbReference type="Proteomes" id="UP001262582"/>
    </source>
</evidence>
<keyword evidence="5" id="KW-1185">Reference proteome</keyword>
<dbReference type="Proteomes" id="UP001262582">
    <property type="component" value="Unassembled WGS sequence"/>
</dbReference>
<feature type="signal peptide" evidence="2">
    <location>
        <begin position="1"/>
        <end position="41"/>
    </location>
</feature>
<organism evidence="4 5">
    <name type="scientific">Autumnicola musiva</name>
    <dbReference type="NCBI Taxonomy" id="3075589"/>
    <lineage>
        <taxon>Bacteria</taxon>
        <taxon>Pseudomonadati</taxon>
        <taxon>Bacteroidota</taxon>
        <taxon>Flavobacteriia</taxon>
        <taxon>Flavobacteriales</taxon>
        <taxon>Flavobacteriaceae</taxon>
        <taxon>Autumnicola</taxon>
    </lineage>
</organism>
<evidence type="ECO:0000256" key="2">
    <source>
        <dbReference type="SAM" id="SignalP"/>
    </source>
</evidence>
<gene>
    <name evidence="4" type="ORF">RM539_00870</name>
</gene>
<evidence type="ECO:0000313" key="4">
    <source>
        <dbReference type="EMBL" id="MDT0675133.1"/>
    </source>
</evidence>
<dbReference type="NCBIfam" id="TIGR04183">
    <property type="entry name" value="Por_Secre_tail"/>
    <property type="match status" value="1"/>
</dbReference>
<accession>A0ABU3D0Q8</accession>
<feature type="chain" id="PRO_5045174859" evidence="2">
    <location>
        <begin position="42"/>
        <end position="130"/>
    </location>
</feature>
<sequence>MAGFLNFLCKFVETSQERMKQKYFFSFFIICLLFFAIPAEAQDTTSTGNKTEVPISGLSIYPNPVTGGKVYISTSRNLDKEIEIYNVLGKPVKRLRLRGKELDVSSLTPGIYILKIEEEASKATRKLVIK</sequence>
<keyword evidence="1 2" id="KW-0732">Signal</keyword>
<dbReference type="EMBL" id="JAVRHK010000001">
    <property type="protein sequence ID" value="MDT0675133.1"/>
    <property type="molecule type" value="Genomic_DNA"/>
</dbReference>
<evidence type="ECO:0000259" key="3">
    <source>
        <dbReference type="Pfam" id="PF18962"/>
    </source>
</evidence>
<feature type="domain" description="Secretion system C-terminal sorting" evidence="3">
    <location>
        <begin position="60"/>
        <end position="129"/>
    </location>
</feature>
<proteinExistence type="predicted"/>
<dbReference type="InterPro" id="IPR026444">
    <property type="entry name" value="Secre_tail"/>
</dbReference>
<dbReference type="Pfam" id="PF18962">
    <property type="entry name" value="Por_Secre_tail"/>
    <property type="match status" value="1"/>
</dbReference>
<name>A0ABU3D0Q8_9FLAO</name>